<keyword evidence="2" id="KW-1185">Reference proteome</keyword>
<organism evidence="1 2">
    <name type="scientific">Takifugu flavidus</name>
    <name type="common">sansaifugu</name>
    <dbReference type="NCBI Taxonomy" id="433684"/>
    <lineage>
        <taxon>Eukaryota</taxon>
        <taxon>Metazoa</taxon>
        <taxon>Chordata</taxon>
        <taxon>Craniata</taxon>
        <taxon>Vertebrata</taxon>
        <taxon>Euteleostomi</taxon>
        <taxon>Actinopterygii</taxon>
        <taxon>Neopterygii</taxon>
        <taxon>Teleostei</taxon>
        <taxon>Neoteleostei</taxon>
        <taxon>Acanthomorphata</taxon>
        <taxon>Eupercaria</taxon>
        <taxon>Tetraodontiformes</taxon>
        <taxon>Tetradontoidea</taxon>
        <taxon>Tetraodontidae</taxon>
        <taxon>Takifugu</taxon>
    </lineage>
</organism>
<dbReference type="AlphaFoldDB" id="A0A5C6P3X1"/>
<sequence length="427" mass="47718">MLGHRLACLDPPSGMLAQVQSKMVDFFWDCLHWVPQSVSFLSRKEGGQGHIHLASRVATFRLQFVQRFLGGPPDLVWRGVASCILRRVNNLGLDAALWSFIQIDSLHWLLKEPLVCGGRLDVCSSATPALKEALIRRKMVTLEQLVAAAGPELTDAQAVTSALGVRSVRLIQRSLGLWKHRLSTKEKGLLLLHGRGEAETDPTDAFPELHLHPDLVDLGGPLLNGCGSGSLHSMDRRILYGNIVKALNKDKLKNREAIVWKDRLGGQSPQWRTLYKPPIKKRTEGIKLKNGAACDAVALWKQNVRVRLNLEFCFYKATENLEAFKQQWGHDKVLVKFEKLTRRHAVKVLPVAAVFVEEVSYAVGEVVGFESVKSASRMNSVMVIFLDNVYKVQWLVESGVTPVYPLVNPAKKITVFNTPPFIKNDDL</sequence>
<evidence type="ECO:0000313" key="1">
    <source>
        <dbReference type="EMBL" id="TWW74452.1"/>
    </source>
</evidence>
<comment type="caution">
    <text evidence="1">The sequence shown here is derived from an EMBL/GenBank/DDBJ whole genome shotgun (WGS) entry which is preliminary data.</text>
</comment>
<dbReference type="EMBL" id="RHFK02000006">
    <property type="protein sequence ID" value="TWW74452.1"/>
    <property type="molecule type" value="Genomic_DNA"/>
</dbReference>
<proteinExistence type="predicted"/>
<reference evidence="1 2" key="1">
    <citation type="submission" date="2019-04" db="EMBL/GenBank/DDBJ databases">
        <title>Chromosome genome assembly for Takifugu flavidus.</title>
        <authorList>
            <person name="Xiao S."/>
        </authorList>
    </citation>
    <scope>NUCLEOTIDE SEQUENCE [LARGE SCALE GENOMIC DNA]</scope>
    <source>
        <strain evidence="1">HTHZ2018</strain>
        <tissue evidence="1">Muscle</tissue>
    </source>
</reference>
<evidence type="ECO:0000313" key="2">
    <source>
        <dbReference type="Proteomes" id="UP000324091"/>
    </source>
</evidence>
<protein>
    <submittedName>
        <fullName evidence="1">Uncharacterized protein</fullName>
    </submittedName>
</protein>
<name>A0A5C6P3X1_9TELE</name>
<dbReference type="Proteomes" id="UP000324091">
    <property type="component" value="Chromosome 14"/>
</dbReference>
<accession>A0A5C6P3X1</accession>
<gene>
    <name evidence="1" type="ORF">D4764_14G0004550</name>
</gene>